<evidence type="ECO:0000256" key="1">
    <source>
        <dbReference type="SAM" id="MobiDB-lite"/>
    </source>
</evidence>
<evidence type="ECO:0000313" key="3">
    <source>
        <dbReference type="Proteomes" id="UP000479710"/>
    </source>
</evidence>
<gene>
    <name evidence="2" type="ORF">E2562_021727</name>
</gene>
<accession>A0A6G1E0D6</accession>
<protein>
    <submittedName>
        <fullName evidence="2">Uncharacterized protein</fullName>
    </submittedName>
</protein>
<dbReference type="Proteomes" id="UP000479710">
    <property type="component" value="Unassembled WGS sequence"/>
</dbReference>
<dbReference type="EMBL" id="SPHZ02000005">
    <property type="protein sequence ID" value="KAF0918036.1"/>
    <property type="molecule type" value="Genomic_DNA"/>
</dbReference>
<keyword evidence="3" id="KW-1185">Reference proteome</keyword>
<dbReference type="AlphaFoldDB" id="A0A6G1E0D6"/>
<name>A0A6G1E0D6_9ORYZ</name>
<proteinExistence type="predicted"/>
<feature type="region of interest" description="Disordered" evidence="1">
    <location>
        <begin position="1"/>
        <end position="30"/>
    </location>
</feature>
<comment type="caution">
    <text evidence="2">The sequence shown here is derived from an EMBL/GenBank/DDBJ whole genome shotgun (WGS) entry which is preliminary data.</text>
</comment>
<feature type="compositionally biased region" description="Low complexity" evidence="1">
    <location>
        <begin position="1"/>
        <end position="11"/>
    </location>
</feature>
<evidence type="ECO:0000313" key="2">
    <source>
        <dbReference type="EMBL" id="KAF0918036.1"/>
    </source>
</evidence>
<reference evidence="2 3" key="1">
    <citation type="submission" date="2019-11" db="EMBL/GenBank/DDBJ databases">
        <title>Whole genome sequence of Oryza granulata.</title>
        <authorList>
            <person name="Li W."/>
        </authorList>
    </citation>
    <scope>NUCLEOTIDE SEQUENCE [LARGE SCALE GENOMIC DNA]</scope>
    <source>
        <strain evidence="3">cv. Menghai</strain>
        <tissue evidence="2">Leaf</tissue>
    </source>
</reference>
<organism evidence="2 3">
    <name type="scientific">Oryza meyeriana var. granulata</name>
    <dbReference type="NCBI Taxonomy" id="110450"/>
    <lineage>
        <taxon>Eukaryota</taxon>
        <taxon>Viridiplantae</taxon>
        <taxon>Streptophyta</taxon>
        <taxon>Embryophyta</taxon>
        <taxon>Tracheophyta</taxon>
        <taxon>Spermatophyta</taxon>
        <taxon>Magnoliopsida</taxon>
        <taxon>Liliopsida</taxon>
        <taxon>Poales</taxon>
        <taxon>Poaceae</taxon>
        <taxon>BOP clade</taxon>
        <taxon>Oryzoideae</taxon>
        <taxon>Oryzeae</taxon>
        <taxon>Oryzinae</taxon>
        <taxon>Oryza</taxon>
        <taxon>Oryza meyeriana</taxon>
    </lineage>
</organism>
<sequence>MRSLLLRPSPLHSVTTQGQGDGVSKRYERGRGGGVYKNPIYGTIRSRIKVVDLLDELISERNGKGKSEAHGGGEMAISGLNFASKFGYK</sequence>